<gene>
    <name evidence="1" type="ORF">SAMN04489724_1894</name>
</gene>
<organism evidence="1 2">
    <name type="scientific">Algoriphagus locisalis</name>
    <dbReference type="NCBI Taxonomy" id="305507"/>
    <lineage>
        <taxon>Bacteria</taxon>
        <taxon>Pseudomonadati</taxon>
        <taxon>Bacteroidota</taxon>
        <taxon>Cytophagia</taxon>
        <taxon>Cytophagales</taxon>
        <taxon>Cyclobacteriaceae</taxon>
        <taxon>Algoriphagus</taxon>
    </lineage>
</organism>
<evidence type="ECO:0000313" key="1">
    <source>
        <dbReference type="EMBL" id="SFT73218.1"/>
    </source>
</evidence>
<dbReference type="Proteomes" id="UP000199673">
    <property type="component" value="Unassembled WGS sequence"/>
</dbReference>
<dbReference type="AlphaFoldDB" id="A0A1I7AEB1"/>
<proteinExistence type="predicted"/>
<evidence type="ECO:0000313" key="2">
    <source>
        <dbReference type="Proteomes" id="UP000199673"/>
    </source>
</evidence>
<accession>A0A1I7AEB1</accession>
<sequence length="145" mass="16801">MQFSVSISKVDNSVYVIIDDSKSWEEKSVSNSDSTFFYLSNDKVCCVPPYYFSPYDSDTLAKVSLFHGSLDPDVILSKTVTWGSVINSSPFYSSKLNYHDWVRIESSRRNVFIIHPKDYSTDQEFLDKNRLKVYNVKIHAIQMEE</sequence>
<protein>
    <submittedName>
        <fullName evidence="1">Uncharacterized protein</fullName>
    </submittedName>
</protein>
<name>A0A1I7AEB1_9BACT</name>
<keyword evidence="2" id="KW-1185">Reference proteome</keyword>
<dbReference type="STRING" id="305507.SAMN04489724_1894"/>
<dbReference type="EMBL" id="FPBF01000002">
    <property type="protein sequence ID" value="SFT73218.1"/>
    <property type="molecule type" value="Genomic_DNA"/>
</dbReference>
<reference evidence="2" key="1">
    <citation type="submission" date="2016-10" db="EMBL/GenBank/DDBJ databases">
        <authorList>
            <person name="Varghese N."/>
            <person name="Submissions S."/>
        </authorList>
    </citation>
    <scope>NUCLEOTIDE SEQUENCE [LARGE SCALE GENOMIC DNA]</scope>
    <source>
        <strain evidence="2">DSM 23445</strain>
    </source>
</reference>